<evidence type="ECO:0000256" key="6">
    <source>
        <dbReference type="ARBA" id="ARBA00047872"/>
    </source>
</evidence>
<evidence type="ECO:0000256" key="1">
    <source>
        <dbReference type="ARBA" id="ARBA00010122"/>
    </source>
</evidence>
<dbReference type="OrthoDB" id="8904at2157"/>
<dbReference type="InterPro" id="IPR054352">
    <property type="entry name" value="ACT_Aspartokinase"/>
</dbReference>
<dbReference type="NCBIfam" id="NF005160">
    <property type="entry name" value="PRK06635.2-4"/>
    <property type="match status" value="1"/>
</dbReference>
<dbReference type="InterPro" id="IPR002912">
    <property type="entry name" value="ACT_dom"/>
</dbReference>
<dbReference type="Gene3D" id="3.40.1160.10">
    <property type="entry name" value="Acetylglutamate kinase-like"/>
    <property type="match status" value="1"/>
</dbReference>
<comment type="similarity">
    <text evidence="1 7">Belongs to the aspartokinase family.</text>
</comment>
<dbReference type="EC" id="2.7.2.4" evidence="7"/>
<dbReference type="NCBIfam" id="TIGR00657">
    <property type="entry name" value="asp_kinases"/>
    <property type="match status" value="1"/>
</dbReference>
<evidence type="ECO:0000256" key="8">
    <source>
        <dbReference type="RuleBase" id="RU004249"/>
    </source>
</evidence>
<dbReference type="EMBL" id="FNPC01000002">
    <property type="protein sequence ID" value="SDX95346.1"/>
    <property type="molecule type" value="Genomic_DNA"/>
</dbReference>
<evidence type="ECO:0000256" key="7">
    <source>
        <dbReference type="RuleBase" id="RU003448"/>
    </source>
</evidence>
<comment type="pathway">
    <text evidence="8">Amino-acid biosynthesis; L-methionine biosynthesis via de novo pathway; L-homoserine from L-aspartate: step 1/3.</text>
</comment>
<keyword evidence="4 7" id="KW-0418">Kinase</keyword>
<dbReference type="PROSITE" id="PS51671">
    <property type="entry name" value="ACT"/>
    <property type="match status" value="2"/>
</dbReference>
<comment type="pathway">
    <text evidence="8">Amino-acid biosynthesis; L-threonine biosynthesis; L-threonine from L-aspartate: step 1/5.</text>
</comment>
<protein>
    <recommendedName>
        <fullName evidence="7">Aspartokinase</fullName>
        <ecNumber evidence="7">2.7.2.4</ecNumber>
    </recommendedName>
</protein>
<dbReference type="Proteomes" id="UP000199079">
    <property type="component" value="Unassembled WGS sequence"/>
</dbReference>
<dbReference type="GO" id="GO:0005829">
    <property type="term" value="C:cytosol"/>
    <property type="evidence" value="ECO:0007669"/>
    <property type="project" value="TreeGrafter"/>
</dbReference>
<feature type="domain" description="ACT" evidence="9">
    <location>
        <begin position="260"/>
        <end position="330"/>
    </location>
</feature>
<evidence type="ECO:0000313" key="11">
    <source>
        <dbReference type="Proteomes" id="UP000199079"/>
    </source>
</evidence>
<keyword evidence="3" id="KW-0547">Nucleotide-binding</keyword>
<dbReference type="PANTHER" id="PTHR21499:SF70">
    <property type="entry name" value="ASPARTOKINASE"/>
    <property type="match status" value="1"/>
</dbReference>
<dbReference type="GO" id="GO:0009088">
    <property type="term" value="P:threonine biosynthetic process"/>
    <property type="evidence" value="ECO:0007669"/>
    <property type="project" value="UniProtKB-UniPathway"/>
</dbReference>
<dbReference type="Pfam" id="PF22468">
    <property type="entry name" value="ACT_9"/>
    <property type="match status" value="1"/>
</dbReference>
<dbReference type="SUPFAM" id="SSF53633">
    <property type="entry name" value="Carbamate kinase-like"/>
    <property type="match status" value="1"/>
</dbReference>
<dbReference type="GO" id="GO:0009089">
    <property type="term" value="P:lysine biosynthetic process via diaminopimelate"/>
    <property type="evidence" value="ECO:0007669"/>
    <property type="project" value="UniProtKB-UniPathway"/>
</dbReference>
<name>A0A1H3FWJ5_9EURY</name>
<dbReference type="InterPro" id="IPR001048">
    <property type="entry name" value="Asp/Glu/Uridylate_kinase"/>
</dbReference>
<evidence type="ECO:0000313" key="10">
    <source>
        <dbReference type="EMBL" id="SDX95346.1"/>
    </source>
</evidence>
<proteinExistence type="inferred from homology"/>
<dbReference type="InterPro" id="IPR036393">
    <property type="entry name" value="AceGlu_kinase-like_sf"/>
</dbReference>
<dbReference type="Gene3D" id="3.30.70.260">
    <property type="match status" value="2"/>
</dbReference>
<evidence type="ECO:0000256" key="2">
    <source>
        <dbReference type="ARBA" id="ARBA00022679"/>
    </source>
</evidence>
<dbReference type="GeneID" id="43838789"/>
<keyword evidence="2 7" id="KW-0808">Transferase</keyword>
<dbReference type="CDD" id="cd04868">
    <property type="entry name" value="ACT_AK-like"/>
    <property type="match status" value="1"/>
</dbReference>
<comment type="pathway">
    <text evidence="8">Amino-acid biosynthesis; L-lysine biosynthesis via DAP pathway; (S)-tetrahydrodipicolinate from L-aspartate: step 1/4.</text>
</comment>
<keyword evidence="11" id="KW-1185">Reference proteome</keyword>
<keyword evidence="5" id="KW-0067">ATP-binding</keyword>
<dbReference type="PANTHER" id="PTHR21499">
    <property type="entry name" value="ASPARTATE KINASE"/>
    <property type="match status" value="1"/>
</dbReference>
<dbReference type="PROSITE" id="PS00324">
    <property type="entry name" value="ASPARTOKINASE"/>
    <property type="match status" value="1"/>
</dbReference>
<evidence type="ECO:0000256" key="5">
    <source>
        <dbReference type="ARBA" id="ARBA00022840"/>
    </source>
</evidence>
<dbReference type="InterPro" id="IPR027795">
    <property type="entry name" value="CASTOR_ACT_dom"/>
</dbReference>
<evidence type="ECO:0000256" key="4">
    <source>
        <dbReference type="ARBA" id="ARBA00022777"/>
    </source>
</evidence>
<comment type="catalytic activity">
    <reaction evidence="6 7">
        <text>L-aspartate + ATP = 4-phospho-L-aspartate + ADP</text>
        <dbReference type="Rhea" id="RHEA:23776"/>
        <dbReference type="ChEBI" id="CHEBI:29991"/>
        <dbReference type="ChEBI" id="CHEBI:30616"/>
        <dbReference type="ChEBI" id="CHEBI:57535"/>
        <dbReference type="ChEBI" id="CHEBI:456216"/>
        <dbReference type="EC" id="2.7.2.4"/>
    </reaction>
</comment>
<dbReference type="InterPro" id="IPR045865">
    <property type="entry name" value="ACT-like_dom_sf"/>
</dbReference>
<dbReference type="RefSeq" id="WP_021075027.1">
    <property type="nucleotide sequence ID" value="NZ_FNPC01000002.1"/>
</dbReference>
<dbReference type="UniPathway" id="UPA00034">
    <property type="reaction ID" value="UER00015"/>
</dbReference>
<dbReference type="GO" id="GO:0009090">
    <property type="term" value="P:homoserine biosynthetic process"/>
    <property type="evidence" value="ECO:0007669"/>
    <property type="project" value="TreeGrafter"/>
</dbReference>
<dbReference type="Pfam" id="PF13840">
    <property type="entry name" value="ACT_7"/>
    <property type="match status" value="1"/>
</dbReference>
<dbReference type="CDD" id="cd04234">
    <property type="entry name" value="AAK_AK"/>
    <property type="match status" value="1"/>
</dbReference>
<organism evidence="10 11">
    <name type="scientific">Halopenitus persicus</name>
    <dbReference type="NCBI Taxonomy" id="1048396"/>
    <lineage>
        <taxon>Archaea</taxon>
        <taxon>Methanobacteriati</taxon>
        <taxon>Methanobacteriota</taxon>
        <taxon>Stenosarchaea group</taxon>
        <taxon>Halobacteria</taxon>
        <taxon>Halobacteriales</taxon>
        <taxon>Haloferacaceae</taxon>
        <taxon>Halopenitus</taxon>
    </lineage>
</organism>
<dbReference type="SUPFAM" id="SSF55021">
    <property type="entry name" value="ACT-like"/>
    <property type="match status" value="2"/>
</dbReference>
<dbReference type="InterPro" id="IPR001341">
    <property type="entry name" value="Asp_kinase"/>
</dbReference>
<dbReference type="InterPro" id="IPR005260">
    <property type="entry name" value="Asp_kin_monofn"/>
</dbReference>
<dbReference type="PIRSF" id="PIRSF000726">
    <property type="entry name" value="Asp_kin"/>
    <property type="match status" value="1"/>
</dbReference>
<dbReference type="GO" id="GO:0005524">
    <property type="term" value="F:ATP binding"/>
    <property type="evidence" value="ECO:0007669"/>
    <property type="project" value="UniProtKB-KW"/>
</dbReference>
<sequence length="394" mass="41985">MRVVAKFGGTSLGSGDRINRAADSIATAVEAGHEIAVVASAMGSTTDKLLDEITFEADEADRAEIVSMGERTSVRMLKAALAARGVDAIFLEPGSDRWPVITNEVGELDVEATRERAQQLAADLDGVVPVITGFLAQDHLGNVTTLGRGGSDTTAVMLGNYMDADEVVIVTDVEGVMTGDPRVVEGARNVGRITVDELRNLSFRGAEVVAPSALSYKDEDLAVRVVHYQHGDLLGGGTRIEGEFENLIDMQEQPLACVTVAGRAIRNRPGILAELSDGLRNEGINVDAVASGMDSVTFYVDRERSEDAEAVLHERVVEDDTLSSVTVHDPIAVIRLTGGELPNQPGIIQEIVAPLAAAGINIVDLITSATSVALFVAWDDRERALEIVQDEFDQ</sequence>
<evidence type="ECO:0000259" key="9">
    <source>
        <dbReference type="PROSITE" id="PS51671"/>
    </source>
</evidence>
<dbReference type="Pfam" id="PF00696">
    <property type="entry name" value="AA_kinase"/>
    <property type="match status" value="1"/>
</dbReference>
<evidence type="ECO:0000256" key="3">
    <source>
        <dbReference type="ARBA" id="ARBA00022741"/>
    </source>
</evidence>
<gene>
    <name evidence="10" type="ORF">SAMN05216564_102237</name>
</gene>
<keyword evidence="8" id="KW-0028">Amino-acid biosynthesis</keyword>
<dbReference type="InterPro" id="IPR018042">
    <property type="entry name" value="Aspartate_kinase_CS"/>
</dbReference>
<dbReference type="UniPathway" id="UPA00050">
    <property type="reaction ID" value="UER00461"/>
</dbReference>
<dbReference type="AlphaFoldDB" id="A0A1H3FWJ5"/>
<dbReference type="GO" id="GO:0004072">
    <property type="term" value="F:aspartate kinase activity"/>
    <property type="evidence" value="ECO:0007669"/>
    <property type="project" value="UniProtKB-EC"/>
</dbReference>
<feature type="domain" description="ACT" evidence="9">
    <location>
        <begin position="336"/>
        <end position="394"/>
    </location>
</feature>
<reference evidence="11" key="1">
    <citation type="submission" date="2016-10" db="EMBL/GenBank/DDBJ databases">
        <authorList>
            <person name="Varghese N."/>
            <person name="Submissions S."/>
        </authorList>
    </citation>
    <scope>NUCLEOTIDE SEQUENCE [LARGE SCALE GENOMIC DNA]</scope>
    <source>
        <strain evidence="11">DC30,IBRC 10041,KCTC 4046</strain>
    </source>
</reference>
<dbReference type="UniPathway" id="UPA00051">
    <property type="reaction ID" value="UER00462"/>
</dbReference>
<accession>A0A1H3FWJ5</accession>
<dbReference type="NCBIfam" id="NF005159">
    <property type="entry name" value="PRK06635.2-3"/>
    <property type="match status" value="1"/>
</dbReference>